<dbReference type="HOGENOM" id="CLU_1475664_0_0_1"/>
<keyword evidence="1" id="KW-1133">Transmembrane helix</keyword>
<comment type="caution">
    <text evidence="2">The sequence shown here is derived from an EMBL/GenBank/DDBJ whole genome shotgun (WGS) entry which is preliminary data.</text>
</comment>
<keyword evidence="3" id="KW-1185">Reference proteome</keyword>
<proteinExistence type="predicted"/>
<evidence type="ECO:0000313" key="3">
    <source>
        <dbReference type="Proteomes" id="UP000007148"/>
    </source>
</evidence>
<accession>G4TGU4</accession>
<keyword evidence="1" id="KW-0472">Membrane</keyword>
<dbReference type="OMA" id="AWCGRPY"/>
<evidence type="ECO:0000256" key="1">
    <source>
        <dbReference type="SAM" id="Phobius"/>
    </source>
</evidence>
<name>G4TGU4_SERID</name>
<gene>
    <name evidence="2" type="ORF">PIIN_04474</name>
</gene>
<dbReference type="EMBL" id="CAFZ01000086">
    <property type="protein sequence ID" value="CCA70537.1"/>
    <property type="molecule type" value="Genomic_DNA"/>
</dbReference>
<reference evidence="2 3" key="1">
    <citation type="journal article" date="2011" name="PLoS Pathog.">
        <title>Endophytic Life Strategies Decoded by Genome and Transcriptome Analyses of the Mutualistic Root Symbiont Piriformospora indica.</title>
        <authorList>
            <person name="Zuccaro A."/>
            <person name="Lahrmann U."/>
            <person name="Guldener U."/>
            <person name="Langen G."/>
            <person name="Pfiffi S."/>
            <person name="Biedenkopf D."/>
            <person name="Wong P."/>
            <person name="Samans B."/>
            <person name="Grimm C."/>
            <person name="Basiewicz M."/>
            <person name="Murat C."/>
            <person name="Martin F."/>
            <person name="Kogel K.H."/>
        </authorList>
    </citation>
    <scope>NUCLEOTIDE SEQUENCE [LARGE SCALE GENOMIC DNA]</scope>
    <source>
        <strain evidence="2 3">DSM 11827</strain>
    </source>
</reference>
<dbReference type="AlphaFoldDB" id="G4TGU4"/>
<sequence>MTPLMFIIDSSMPFAGRAVLGFTAMSTSGLSTALIAWLGSTYVTKVRVEDVGVEGAGAGRRVHMTTKTMLLRERVTTVYDPSFLEHAEQYFNKVRLRNQIRVPMAEVEKNGMKLVDGMEETVAETLDEKGNVRGWWEVHWRREGDAGFVGECRGAGKIIRHVLELMTTWSLTLLQCLQCESRLVTGSRSAVSDHITD</sequence>
<dbReference type="OrthoDB" id="5386199at2759"/>
<organism evidence="2 3">
    <name type="scientific">Serendipita indica (strain DSM 11827)</name>
    <name type="common">Root endophyte fungus</name>
    <name type="synonym">Piriformospora indica</name>
    <dbReference type="NCBI Taxonomy" id="1109443"/>
    <lineage>
        <taxon>Eukaryota</taxon>
        <taxon>Fungi</taxon>
        <taxon>Dikarya</taxon>
        <taxon>Basidiomycota</taxon>
        <taxon>Agaricomycotina</taxon>
        <taxon>Agaricomycetes</taxon>
        <taxon>Sebacinales</taxon>
        <taxon>Serendipitaceae</taxon>
        <taxon>Serendipita</taxon>
    </lineage>
</organism>
<dbReference type="eggNOG" id="ENOG502S7GG">
    <property type="taxonomic scope" value="Eukaryota"/>
</dbReference>
<protein>
    <submittedName>
        <fullName evidence="2">Uncharacterized protein</fullName>
    </submittedName>
</protein>
<dbReference type="InParanoid" id="G4TGU4"/>
<keyword evidence="1" id="KW-0812">Transmembrane</keyword>
<feature type="transmembrane region" description="Helical" evidence="1">
    <location>
        <begin position="20"/>
        <end position="39"/>
    </location>
</feature>
<dbReference type="Proteomes" id="UP000007148">
    <property type="component" value="Unassembled WGS sequence"/>
</dbReference>
<evidence type="ECO:0000313" key="2">
    <source>
        <dbReference type="EMBL" id="CCA70537.1"/>
    </source>
</evidence>